<evidence type="ECO:0008006" key="3">
    <source>
        <dbReference type="Google" id="ProtNLM"/>
    </source>
</evidence>
<protein>
    <recommendedName>
        <fullName evidence="3">Polyketide cyclase/dehydrase/lipid transport protein</fullName>
    </recommendedName>
</protein>
<dbReference type="RefSeq" id="WP_184916708.1">
    <property type="nucleotide sequence ID" value="NZ_JACHMO010000001.1"/>
</dbReference>
<sequence length="196" mass="22493">MTSTLPRPLLIDQLAPRPDFTRTAHAVVDVDPDTTYHALRELDFGDLHGPVLDTMTWVRRLPDLLRGRHTWHTRMTLDDIPADSGWVRLGERPNAEIVFGAIGTFWRPFVHVRDLEARDFPDFSRPGFGKVACSLSVVPYGQRRTLLTYETRTTATDPRSWARLRRYWRLAGPFITLLEHAVLRSIKEHAEQGGAR</sequence>
<proteinExistence type="predicted"/>
<dbReference type="Proteomes" id="UP000552097">
    <property type="component" value="Unassembled WGS sequence"/>
</dbReference>
<evidence type="ECO:0000313" key="2">
    <source>
        <dbReference type="Proteomes" id="UP000552097"/>
    </source>
</evidence>
<comment type="caution">
    <text evidence="1">The sequence shown here is derived from an EMBL/GenBank/DDBJ whole genome shotgun (WGS) entry which is preliminary data.</text>
</comment>
<reference evidence="1 2" key="1">
    <citation type="submission" date="2020-08" db="EMBL/GenBank/DDBJ databases">
        <title>Sequencing the genomes of 1000 actinobacteria strains.</title>
        <authorList>
            <person name="Klenk H.-P."/>
        </authorList>
    </citation>
    <scope>NUCLEOTIDE SEQUENCE [LARGE SCALE GENOMIC DNA]</scope>
    <source>
        <strain evidence="1 2">DSM 45486</strain>
    </source>
</reference>
<organism evidence="1 2">
    <name type="scientific">Saccharothrix ecbatanensis</name>
    <dbReference type="NCBI Taxonomy" id="1105145"/>
    <lineage>
        <taxon>Bacteria</taxon>
        <taxon>Bacillati</taxon>
        <taxon>Actinomycetota</taxon>
        <taxon>Actinomycetes</taxon>
        <taxon>Pseudonocardiales</taxon>
        <taxon>Pseudonocardiaceae</taxon>
        <taxon>Saccharothrix</taxon>
    </lineage>
</organism>
<dbReference type="AlphaFoldDB" id="A0A7W9HFS6"/>
<keyword evidence="2" id="KW-1185">Reference proteome</keyword>
<name>A0A7W9HFS6_9PSEU</name>
<gene>
    <name evidence="1" type="ORF">F4560_000957</name>
</gene>
<accession>A0A7W9HFS6</accession>
<dbReference type="EMBL" id="JACHMO010000001">
    <property type="protein sequence ID" value="MBB5801189.1"/>
    <property type="molecule type" value="Genomic_DNA"/>
</dbReference>
<evidence type="ECO:0000313" key="1">
    <source>
        <dbReference type="EMBL" id="MBB5801189.1"/>
    </source>
</evidence>